<evidence type="ECO:0000256" key="4">
    <source>
        <dbReference type="ARBA" id="ARBA00004496"/>
    </source>
</evidence>
<evidence type="ECO:0000259" key="22">
    <source>
        <dbReference type="Pfam" id="PF00391"/>
    </source>
</evidence>
<dbReference type="GO" id="GO:0008965">
    <property type="term" value="F:phosphoenolpyruvate-protein phosphotransferase activity"/>
    <property type="evidence" value="ECO:0007669"/>
    <property type="project" value="UniProtKB-EC"/>
</dbReference>
<comment type="caution">
    <text evidence="25">The sequence shown here is derived from an EMBL/GenBank/DDBJ whole genome shotgun (WGS) entry which is preliminary data.</text>
</comment>
<dbReference type="Pfam" id="PF00391">
    <property type="entry name" value="PEP-utilizers"/>
    <property type="match status" value="1"/>
</dbReference>
<dbReference type="GO" id="GO:0046872">
    <property type="term" value="F:metal ion binding"/>
    <property type="evidence" value="ECO:0007669"/>
    <property type="project" value="UniProtKB-KW"/>
</dbReference>
<evidence type="ECO:0000256" key="18">
    <source>
        <dbReference type="PIRSR" id="PIRSR000732-1"/>
    </source>
</evidence>
<dbReference type="Pfam" id="PF05524">
    <property type="entry name" value="PEP-utilisers_N"/>
    <property type="match status" value="1"/>
</dbReference>
<feature type="binding site" evidence="19">
    <location>
        <position position="386"/>
    </location>
    <ligand>
        <name>phosphoenolpyruvate</name>
        <dbReference type="ChEBI" id="CHEBI:58702"/>
    </ligand>
</feature>
<name>A0A511X930_9PROT</name>
<evidence type="ECO:0000256" key="1">
    <source>
        <dbReference type="ARBA" id="ARBA00000683"/>
    </source>
</evidence>
<dbReference type="GO" id="GO:0005737">
    <property type="term" value="C:cytoplasm"/>
    <property type="evidence" value="ECO:0007669"/>
    <property type="project" value="UniProtKB-SubCell"/>
</dbReference>
<protein>
    <recommendedName>
        <fullName evidence="7 17">Phosphoenolpyruvate-protein phosphotransferase</fullName>
        <ecNumber evidence="6 17">2.7.3.9</ecNumber>
    </recommendedName>
    <alternativeName>
        <fullName evidence="16 17">Phosphotransferase system, enzyme I</fullName>
    </alternativeName>
</protein>
<evidence type="ECO:0000313" key="26">
    <source>
        <dbReference type="Proteomes" id="UP000321635"/>
    </source>
</evidence>
<gene>
    <name evidence="25" type="ORF">ANI02nite_13150</name>
</gene>
<dbReference type="PANTHER" id="PTHR46244:SF3">
    <property type="entry name" value="PHOSPHOENOLPYRUVATE-PROTEIN PHOSPHOTRANSFERASE"/>
    <property type="match status" value="1"/>
</dbReference>
<feature type="domain" description="Phosphotransferase system enzyme I N-terminal" evidence="24">
    <location>
        <begin position="47"/>
        <end position="158"/>
    </location>
</feature>
<dbReference type="InterPro" id="IPR008731">
    <property type="entry name" value="PTS_EIN"/>
</dbReference>
<evidence type="ECO:0000256" key="11">
    <source>
        <dbReference type="ARBA" id="ARBA00022679"/>
    </source>
</evidence>
<dbReference type="NCBIfam" id="TIGR01417">
    <property type="entry name" value="PTS_I_fam"/>
    <property type="match status" value="1"/>
</dbReference>
<feature type="binding site" evidence="20">
    <location>
        <position position="492"/>
    </location>
    <ligand>
        <name>Mg(2+)</name>
        <dbReference type="ChEBI" id="CHEBI:18420"/>
    </ligand>
</feature>
<evidence type="ECO:0000259" key="24">
    <source>
        <dbReference type="Pfam" id="PF05524"/>
    </source>
</evidence>
<dbReference type="PIRSF" id="PIRSF000732">
    <property type="entry name" value="PTS_enzyme_I"/>
    <property type="match status" value="1"/>
</dbReference>
<dbReference type="STRING" id="1120919.GCA_000429165_01953"/>
<sequence>MALQTQIAAMKHSKQGTERATADSGRRAHTKERPHSLETRTEQVLTGESIGVGVAIGPAFVVREDPAPDLRERLSSLDRDEEEGRFRDAVIRSISQLGKLQARLALLPEDSQFEIGSLLDVYRRMLGPSRLQRGVIRRIAEGLSAEVAVFEETEALAQASHPPQGARAGSGEDAAAARRRADEFREIGRRLLRNLTRTPFLTLRGMPDGAILVTESLRPSDAALIDPSRVAAVVSEEGGATGHTAIMLRALGIPAVLAVAGALDAVAGGAQVVVDGDRGRIVVDPAHDTLVEARGAVATYAQDRQKLGRMRRLSSKLASGEKVLLQANLELPAELPLIAQSGAAGIGLLRTEFLFINSEELPDETTQFELYASLVEAMGADTTTIRVLDWGGEKPSEALERAGLSTLGETPNPALGLRGIRLLLKHPALLETQLAAILRASAVGPLQVLLPMVTVAEEITAARDIYERVARRLRRKGVALAETLPPFGAMIETPAAALTAGVLAHHADFLAIGTNDLTMYALAADRASADAASLYDARHPAVLRMIADVVNAALQHRTPVSLCGEIAGDPALAPLLVGLGLRSLSMTASAVPRVKQVIRSVRYEECVRLGRRVLAETDSRAIMKVLQEFGNAEVG</sequence>
<dbReference type="AlphaFoldDB" id="A0A511X930"/>
<evidence type="ECO:0000256" key="14">
    <source>
        <dbReference type="ARBA" id="ARBA00022777"/>
    </source>
</evidence>
<dbReference type="InterPro" id="IPR040442">
    <property type="entry name" value="Pyrv_kinase-like_dom_sf"/>
</dbReference>
<feature type="compositionally biased region" description="Basic and acidic residues" evidence="21">
    <location>
        <begin position="15"/>
        <end position="41"/>
    </location>
</feature>
<accession>A0A511X930</accession>
<dbReference type="SUPFAM" id="SSF47831">
    <property type="entry name" value="Enzyme I of the PEP:sugar phosphotransferase system HPr-binding (sub)domain"/>
    <property type="match status" value="1"/>
</dbReference>
<feature type="binding site" evidence="19">
    <location>
        <position position="526"/>
    </location>
    <ligand>
        <name>phosphoenolpyruvate</name>
        <dbReference type="ChEBI" id="CHEBI:58702"/>
    </ligand>
</feature>
<evidence type="ECO:0000256" key="5">
    <source>
        <dbReference type="ARBA" id="ARBA00007837"/>
    </source>
</evidence>
<dbReference type="InterPro" id="IPR006318">
    <property type="entry name" value="PTS_EI-like"/>
</dbReference>
<reference evidence="25 26" key="1">
    <citation type="submission" date="2019-07" db="EMBL/GenBank/DDBJ databases">
        <title>Whole genome shotgun sequence of Acetobacter nitrogenifigens NBRC 105050.</title>
        <authorList>
            <person name="Hosoyama A."/>
            <person name="Uohara A."/>
            <person name="Ohji S."/>
            <person name="Ichikawa N."/>
        </authorList>
    </citation>
    <scope>NUCLEOTIDE SEQUENCE [LARGE SCALE GENOMIC DNA]</scope>
    <source>
        <strain evidence="25 26">NBRC 105050</strain>
    </source>
</reference>
<feature type="active site" description="Proton donor" evidence="18">
    <location>
        <position position="563"/>
    </location>
</feature>
<feature type="domain" description="PEP-utilising enzyme mobile" evidence="22">
    <location>
        <begin position="207"/>
        <end position="279"/>
    </location>
</feature>
<evidence type="ECO:0000256" key="19">
    <source>
        <dbReference type="PIRSR" id="PIRSR000732-2"/>
    </source>
</evidence>
<dbReference type="Gene3D" id="3.20.20.60">
    <property type="entry name" value="Phosphoenolpyruvate-binding domains"/>
    <property type="match status" value="1"/>
</dbReference>
<feature type="binding site" evidence="20">
    <location>
        <position position="516"/>
    </location>
    <ligand>
        <name>Mg(2+)</name>
        <dbReference type="ChEBI" id="CHEBI:18420"/>
    </ligand>
</feature>
<dbReference type="InterPro" id="IPR050499">
    <property type="entry name" value="PEP-utilizing_PTS_enzyme"/>
</dbReference>
<feature type="binding site" evidence="19">
    <location>
        <begin position="515"/>
        <end position="516"/>
    </location>
    <ligand>
        <name>phosphoenolpyruvate</name>
        <dbReference type="ChEBI" id="CHEBI:58702"/>
    </ligand>
</feature>
<keyword evidence="14 17" id="KW-0418">Kinase</keyword>
<dbReference type="InterPro" id="IPR024692">
    <property type="entry name" value="PTS_EI"/>
</dbReference>
<evidence type="ECO:0000256" key="15">
    <source>
        <dbReference type="ARBA" id="ARBA00022842"/>
    </source>
</evidence>
<evidence type="ECO:0000256" key="20">
    <source>
        <dbReference type="PIRSR" id="PIRSR000732-3"/>
    </source>
</evidence>
<dbReference type="InterPro" id="IPR008279">
    <property type="entry name" value="PEP-util_enz_mobile_dom"/>
</dbReference>
<keyword evidence="10 17" id="KW-0762">Sugar transport</keyword>
<dbReference type="InterPro" id="IPR000121">
    <property type="entry name" value="PEP_util_C"/>
</dbReference>
<comment type="catalytic activity">
    <reaction evidence="1 17">
        <text>L-histidyl-[protein] + phosphoenolpyruvate = N(pros)-phospho-L-histidyl-[protein] + pyruvate</text>
        <dbReference type="Rhea" id="RHEA:23880"/>
        <dbReference type="Rhea" id="RHEA-COMP:9745"/>
        <dbReference type="Rhea" id="RHEA-COMP:9746"/>
        <dbReference type="ChEBI" id="CHEBI:15361"/>
        <dbReference type="ChEBI" id="CHEBI:29979"/>
        <dbReference type="ChEBI" id="CHEBI:58702"/>
        <dbReference type="ChEBI" id="CHEBI:64837"/>
        <dbReference type="EC" id="2.7.3.9"/>
    </reaction>
</comment>
<feature type="binding site" evidence="19">
    <location>
        <position position="350"/>
    </location>
    <ligand>
        <name>phosphoenolpyruvate</name>
        <dbReference type="ChEBI" id="CHEBI:58702"/>
    </ligand>
</feature>
<dbReference type="InterPro" id="IPR036637">
    <property type="entry name" value="Phosphohistidine_dom_sf"/>
</dbReference>
<evidence type="ECO:0000256" key="9">
    <source>
        <dbReference type="ARBA" id="ARBA00022490"/>
    </source>
</evidence>
<keyword evidence="8 17" id="KW-0813">Transport</keyword>
<dbReference type="EMBL" id="BJYF01000006">
    <property type="protein sequence ID" value="GEN59431.1"/>
    <property type="molecule type" value="Genomic_DNA"/>
</dbReference>
<dbReference type="EC" id="2.7.3.9" evidence="6 17"/>
<organism evidence="25 26">
    <name type="scientific">Acetobacter nitrogenifigens DSM 23921 = NBRC 105050</name>
    <dbReference type="NCBI Taxonomy" id="1120919"/>
    <lineage>
        <taxon>Bacteria</taxon>
        <taxon>Pseudomonadati</taxon>
        <taxon>Pseudomonadota</taxon>
        <taxon>Alphaproteobacteria</taxon>
        <taxon>Acetobacterales</taxon>
        <taxon>Acetobacteraceae</taxon>
        <taxon>Acetobacter</taxon>
    </lineage>
</organism>
<comment type="function">
    <text evidence="3 17">General (non sugar-specific) component of the phosphoenolpyruvate-dependent sugar phosphotransferase system (sugar PTS). This major carbohydrate active-transport system catalyzes the phosphorylation of incoming sugar substrates concomitantly with their translocation across the cell membrane. Enzyme I transfers the phosphoryl group from phosphoenolpyruvate (PEP) to the phosphoryl carrier protein (HPr).</text>
</comment>
<keyword evidence="25" id="KW-0670">Pyruvate</keyword>
<evidence type="ECO:0000256" key="10">
    <source>
        <dbReference type="ARBA" id="ARBA00022597"/>
    </source>
</evidence>
<evidence type="ECO:0000256" key="16">
    <source>
        <dbReference type="ARBA" id="ARBA00033235"/>
    </source>
</evidence>
<dbReference type="InterPro" id="IPR015813">
    <property type="entry name" value="Pyrv/PenolPyrv_kinase-like_dom"/>
</dbReference>
<evidence type="ECO:0000256" key="21">
    <source>
        <dbReference type="SAM" id="MobiDB-lite"/>
    </source>
</evidence>
<feature type="region of interest" description="Disordered" evidence="21">
    <location>
        <begin position="1"/>
        <end position="41"/>
    </location>
</feature>
<dbReference type="SUPFAM" id="SSF51621">
    <property type="entry name" value="Phosphoenolpyruvate/pyruvate domain"/>
    <property type="match status" value="1"/>
</dbReference>
<evidence type="ECO:0000313" key="25">
    <source>
        <dbReference type="EMBL" id="GEN59431.1"/>
    </source>
</evidence>
<feature type="domain" description="PEP-utilising enzyme C-terminal" evidence="23">
    <location>
        <begin position="306"/>
        <end position="601"/>
    </location>
</feature>
<evidence type="ECO:0000256" key="7">
    <source>
        <dbReference type="ARBA" id="ARBA00016544"/>
    </source>
</evidence>
<dbReference type="Gene3D" id="1.10.274.10">
    <property type="entry name" value="PtsI, HPr-binding domain"/>
    <property type="match status" value="1"/>
</dbReference>
<comment type="similarity">
    <text evidence="5 17">Belongs to the PEP-utilizing enzyme family.</text>
</comment>
<keyword evidence="11 17" id="KW-0808">Transferase</keyword>
<dbReference type="SUPFAM" id="SSF52009">
    <property type="entry name" value="Phosphohistidine domain"/>
    <property type="match status" value="1"/>
</dbReference>
<keyword evidence="12 17" id="KW-0598">Phosphotransferase system</keyword>
<dbReference type="GO" id="GO:0009401">
    <property type="term" value="P:phosphoenolpyruvate-dependent sugar phosphotransferase system"/>
    <property type="evidence" value="ECO:0007669"/>
    <property type="project" value="UniProtKB-KW"/>
</dbReference>
<comment type="cofactor">
    <cofactor evidence="2 17 20">
        <name>Mg(2+)</name>
        <dbReference type="ChEBI" id="CHEBI:18420"/>
    </cofactor>
</comment>
<dbReference type="GO" id="GO:0016301">
    <property type="term" value="F:kinase activity"/>
    <property type="evidence" value="ECO:0007669"/>
    <property type="project" value="UniProtKB-KW"/>
</dbReference>
<keyword evidence="15 17" id="KW-0460">Magnesium</keyword>
<dbReference type="InterPro" id="IPR036618">
    <property type="entry name" value="PtsI_HPr-bd_sf"/>
</dbReference>
<comment type="subcellular location">
    <subcellularLocation>
        <location evidence="4 17">Cytoplasm</location>
    </subcellularLocation>
</comment>
<evidence type="ECO:0000256" key="8">
    <source>
        <dbReference type="ARBA" id="ARBA00022448"/>
    </source>
</evidence>
<evidence type="ECO:0000256" key="3">
    <source>
        <dbReference type="ARBA" id="ARBA00002728"/>
    </source>
</evidence>
<keyword evidence="9 17" id="KW-0963">Cytoplasm</keyword>
<dbReference type="PANTHER" id="PTHR46244">
    <property type="entry name" value="PHOSPHOENOLPYRUVATE-PROTEIN PHOSPHOTRANSFERASE"/>
    <property type="match status" value="1"/>
</dbReference>
<evidence type="ECO:0000256" key="2">
    <source>
        <dbReference type="ARBA" id="ARBA00001946"/>
    </source>
</evidence>
<evidence type="ECO:0000259" key="23">
    <source>
        <dbReference type="Pfam" id="PF02896"/>
    </source>
</evidence>
<evidence type="ECO:0000256" key="17">
    <source>
        <dbReference type="PIRNR" id="PIRNR000732"/>
    </source>
</evidence>
<evidence type="ECO:0000256" key="6">
    <source>
        <dbReference type="ARBA" id="ARBA00012232"/>
    </source>
</evidence>
<dbReference type="Proteomes" id="UP000321635">
    <property type="component" value="Unassembled WGS sequence"/>
</dbReference>
<keyword evidence="13 17" id="KW-0479">Metal-binding</keyword>
<evidence type="ECO:0000256" key="12">
    <source>
        <dbReference type="ARBA" id="ARBA00022683"/>
    </source>
</evidence>
<proteinExistence type="inferred from homology"/>
<evidence type="ECO:0000256" key="13">
    <source>
        <dbReference type="ARBA" id="ARBA00022723"/>
    </source>
</evidence>
<keyword evidence="26" id="KW-1185">Reference proteome</keyword>
<feature type="active site" description="Tele-phosphohistidine intermediate" evidence="18">
    <location>
        <position position="243"/>
    </location>
</feature>
<dbReference type="PRINTS" id="PR01736">
    <property type="entry name" value="PHPHTRNFRASE"/>
</dbReference>
<dbReference type="Gene3D" id="3.50.30.10">
    <property type="entry name" value="Phosphohistidine domain"/>
    <property type="match status" value="1"/>
</dbReference>
<dbReference type="Pfam" id="PF02896">
    <property type="entry name" value="PEP-utilizers_C"/>
    <property type="match status" value="1"/>
</dbReference>